<dbReference type="Proteomes" id="UP000033035">
    <property type="component" value="Unassembled WGS sequence"/>
</dbReference>
<evidence type="ECO:0008006" key="11">
    <source>
        <dbReference type="Google" id="ProtNLM"/>
    </source>
</evidence>
<evidence type="ECO:0000313" key="10">
    <source>
        <dbReference type="Proteomes" id="UP000033035"/>
    </source>
</evidence>
<reference evidence="9 10" key="1">
    <citation type="submission" date="2013-04" db="EMBL/GenBank/DDBJ databases">
        <title>The Genome Sequence of Parabacteroides gordonii DSM 23371.</title>
        <authorList>
            <consortium name="The Broad Institute Genomics Platform"/>
            <person name="Earl A."/>
            <person name="Ward D."/>
            <person name="Feldgarden M."/>
            <person name="Gevers D."/>
            <person name="Martens E."/>
            <person name="Sakamoto M."/>
            <person name="Benno Y."/>
            <person name="Suzuki N."/>
            <person name="Matsunaga N."/>
            <person name="Koshihara K."/>
            <person name="Seki M."/>
            <person name="Komiya H."/>
            <person name="Walker B."/>
            <person name="Young S."/>
            <person name="Zeng Q."/>
            <person name="Gargeya S."/>
            <person name="Fitzgerald M."/>
            <person name="Haas B."/>
            <person name="Abouelleil A."/>
            <person name="Allen A.W."/>
            <person name="Alvarado L."/>
            <person name="Arachchi H.M."/>
            <person name="Berlin A.M."/>
            <person name="Chapman S.B."/>
            <person name="Gainer-Dewar J."/>
            <person name="Goldberg J."/>
            <person name="Griggs A."/>
            <person name="Gujja S."/>
            <person name="Hansen M."/>
            <person name="Howarth C."/>
            <person name="Imamovic A."/>
            <person name="Ireland A."/>
            <person name="Larimer J."/>
            <person name="McCowan C."/>
            <person name="Murphy C."/>
            <person name="Pearson M."/>
            <person name="Poon T.W."/>
            <person name="Priest M."/>
            <person name="Roberts A."/>
            <person name="Saif S."/>
            <person name="Shea T."/>
            <person name="Sisk P."/>
            <person name="Sykes S."/>
            <person name="Wortman J."/>
            <person name="Nusbaum C."/>
            <person name="Birren B."/>
        </authorList>
    </citation>
    <scope>NUCLEOTIDE SEQUENCE [LARGE SCALE GENOMIC DNA]</scope>
    <source>
        <strain evidence="9 10">MS-1</strain>
    </source>
</reference>
<dbReference type="CDD" id="cd06550">
    <property type="entry name" value="TM_ABC_iron-siderophores_like"/>
    <property type="match status" value="1"/>
</dbReference>
<dbReference type="GO" id="GO:0022857">
    <property type="term" value="F:transmembrane transporter activity"/>
    <property type="evidence" value="ECO:0007669"/>
    <property type="project" value="InterPro"/>
</dbReference>
<evidence type="ECO:0000256" key="1">
    <source>
        <dbReference type="ARBA" id="ARBA00004651"/>
    </source>
</evidence>
<feature type="transmembrane region" description="Helical" evidence="8">
    <location>
        <begin position="154"/>
        <end position="178"/>
    </location>
</feature>
<evidence type="ECO:0000256" key="4">
    <source>
        <dbReference type="ARBA" id="ARBA00022475"/>
    </source>
</evidence>
<evidence type="ECO:0000256" key="7">
    <source>
        <dbReference type="ARBA" id="ARBA00023136"/>
    </source>
</evidence>
<keyword evidence="4" id="KW-1003">Cell membrane</keyword>
<dbReference type="Gene3D" id="1.10.3470.10">
    <property type="entry name" value="ABC transporter involved in vitamin B12 uptake, BtuC"/>
    <property type="match status" value="1"/>
</dbReference>
<evidence type="ECO:0000256" key="3">
    <source>
        <dbReference type="ARBA" id="ARBA00022448"/>
    </source>
</evidence>
<keyword evidence="3" id="KW-0813">Transport</keyword>
<evidence type="ECO:0000256" key="8">
    <source>
        <dbReference type="SAM" id="Phobius"/>
    </source>
</evidence>
<dbReference type="STRING" id="1203610.HMPREF1536_02701"/>
<dbReference type="Pfam" id="PF01032">
    <property type="entry name" value="FecCD"/>
    <property type="match status" value="1"/>
</dbReference>
<evidence type="ECO:0000256" key="2">
    <source>
        <dbReference type="ARBA" id="ARBA00007935"/>
    </source>
</evidence>
<keyword evidence="10" id="KW-1185">Reference proteome</keyword>
<dbReference type="InterPro" id="IPR000522">
    <property type="entry name" value="ABC_transptr_permease_BtuC"/>
</dbReference>
<dbReference type="SUPFAM" id="SSF81345">
    <property type="entry name" value="ABC transporter involved in vitamin B12 uptake, BtuC"/>
    <property type="match status" value="1"/>
</dbReference>
<evidence type="ECO:0000256" key="5">
    <source>
        <dbReference type="ARBA" id="ARBA00022692"/>
    </source>
</evidence>
<comment type="caution">
    <text evidence="9">The sequence shown here is derived from an EMBL/GenBank/DDBJ whole genome shotgun (WGS) entry which is preliminary data.</text>
</comment>
<feature type="transmembrane region" description="Helical" evidence="8">
    <location>
        <begin position="315"/>
        <end position="335"/>
    </location>
</feature>
<dbReference type="RefSeq" id="WP_028729727.1">
    <property type="nucleotide sequence ID" value="NZ_KE386764.1"/>
</dbReference>
<feature type="transmembrane region" description="Helical" evidence="8">
    <location>
        <begin position="287"/>
        <end position="308"/>
    </location>
</feature>
<dbReference type="AlphaFoldDB" id="A0A0F5JBI6"/>
<feature type="transmembrane region" description="Helical" evidence="8">
    <location>
        <begin position="245"/>
        <end position="267"/>
    </location>
</feature>
<keyword evidence="6 8" id="KW-1133">Transmembrane helix</keyword>
<dbReference type="HOGENOM" id="CLU_013016_0_0_10"/>
<protein>
    <recommendedName>
        <fullName evidence="11">Iron ABC transporter permease</fullName>
    </recommendedName>
</protein>
<dbReference type="PANTHER" id="PTHR30472">
    <property type="entry name" value="FERRIC ENTEROBACTIN TRANSPORT SYSTEM PERMEASE PROTEIN"/>
    <property type="match status" value="1"/>
</dbReference>
<keyword evidence="7 8" id="KW-0472">Membrane</keyword>
<comment type="similarity">
    <text evidence="2">Belongs to the binding-protein-dependent transport system permease family. FecCD subfamily.</text>
</comment>
<sequence length="344" mass="36675">MQKRITWSPLLLTALMVLLFLGGLVYGAVSIPLESVIDILMGKDVGRPAWQNIILQSRFPQAVTALLAGASLATSGLLLQTLFRNPLAGPSILGISDGANLGVAAIMLYFGGTLSMVTELPISGYLAVIFAAFAGAACILGLIIWFSAKVKSNVMLLIIGIMIGYLASSLISVLNYYASTDKVHAFVMWGLGNFSGVSLMQLPYFLIFTLAGLLLAILLIKPLNALLLGEMYAANLGIRIKRTRILILFCTGLLTATTTAFCGPISFIGLAVPHIARLMLGSSNHKMLVPVTMLAGSCIALLCNILMVMPGTNNILPLNAVTPMLGAPVIIYVIVNRKNIQYFD</sequence>
<feature type="transmembrane region" description="Helical" evidence="8">
    <location>
        <begin position="198"/>
        <end position="220"/>
    </location>
</feature>
<evidence type="ECO:0000256" key="6">
    <source>
        <dbReference type="ARBA" id="ARBA00022989"/>
    </source>
</evidence>
<dbReference type="PANTHER" id="PTHR30472:SF41">
    <property type="entry name" value="TRANSPORT SYSTEM PERMEASE PROTEIN"/>
    <property type="match status" value="1"/>
</dbReference>
<dbReference type="EMBL" id="AQHW01000015">
    <property type="protein sequence ID" value="KKB55241.1"/>
    <property type="molecule type" value="Genomic_DNA"/>
</dbReference>
<comment type="subcellular location">
    <subcellularLocation>
        <location evidence="1">Cell membrane</location>
        <topology evidence="1">Multi-pass membrane protein</topology>
    </subcellularLocation>
</comment>
<evidence type="ECO:0000313" key="9">
    <source>
        <dbReference type="EMBL" id="KKB55241.1"/>
    </source>
</evidence>
<dbReference type="GO" id="GO:0005886">
    <property type="term" value="C:plasma membrane"/>
    <property type="evidence" value="ECO:0007669"/>
    <property type="project" value="UniProtKB-SubCell"/>
</dbReference>
<keyword evidence="5 8" id="KW-0812">Transmembrane</keyword>
<name>A0A0F5JBI6_9BACT</name>
<accession>A0A0F5JBI6</accession>
<dbReference type="GO" id="GO:0033214">
    <property type="term" value="P:siderophore-iron import into cell"/>
    <property type="evidence" value="ECO:0007669"/>
    <property type="project" value="TreeGrafter"/>
</dbReference>
<feature type="transmembrane region" description="Helical" evidence="8">
    <location>
        <begin position="122"/>
        <end position="147"/>
    </location>
</feature>
<proteinExistence type="inferred from homology"/>
<organism evidence="9 10">
    <name type="scientific">Parabacteroides gordonii MS-1 = DSM 23371</name>
    <dbReference type="NCBI Taxonomy" id="1203610"/>
    <lineage>
        <taxon>Bacteria</taxon>
        <taxon>Pseudomonadati</taxon>
        <taxon>Bacteroidota</taxon>
        <taxon>Bacteroidia</taxon>
        <taxon>Bacteroidales</taxon>
        <taxon>Tannerellaceae</taxon>
        <taxon>Parabacteroides</taxon>
    </lineage>
</organism>
<dbReference type="PATRIC" id="fig|1203610.3.peg.2769"/>
<feature type="transmembrane region" description="Helical" evidence="8">
    <location>
        <begin position="59"/>
        <end position="79"/>
    </location>
</feature>
<gene>
    <name evidence="9" type="ORF">HMPREF1536_02701</name>
</gene>
<feature type="transmembrane region" description="Helical" evidence="8">
    <location>
        <begin position="91"/>
        <end position="110"/>
    </location>
</feature>
<dbReference type="InterPro" id="IPR037294">
    <property type="entry name" value="ABC_BtuC-like"/>
</dbReference>